<name>A0A543CTS7_9ACTN</name>
<comment type="caution">
    <text evidence="1">The sequence shown here is derived from an EMBL/GenBank/DDBJ whole genome shotgun (WGS) entry which is preliminary data.</text>
</comment>
<proteinExistence type="predicted"/>
<keyword evidence="2" id="KW-1185">Reference proteome</keyword>
<dbReference type="AlphaFoldDB" id="A0A543CTS7"/>
<sequence length="204" mass="20891">MSQRLIPPYLSGASRPLRAGAAVTGLVAAVLVPAAATARAHSAVAGTTTCAGSQTVAYSPGLTLRKREAVLHGTSTLSRCASSADPTITGGRSTFKATGRLSCTSGDYSGTRKVTWNNGRTSTMSFRSVVSVSAGESVVAIRGEVTDGEFSGQKWSAAFTMFTARPAACATPEGLPTAYGRLLLTVGSLVPGRSAPDLSRPSRH</sequence>
<accession>A0A543CTS7</accession>
<dbReference type="OrthoDB" id="3536525at2"/>
<reference evidence="1 2" key="1">
    <citation type="submission" date="2019-06" db="EMBL/GenBank/DDBJ databases">
        <title>Sequencing the genomes of 1000 actinobacteria strains.</title>
        <authorList>
            <person name="Klenk H.-P."/>
        </authorList>
    </citation>
    <scope>NUCLEOTIDE SEQUENCE [LARGE SCALE GENOMIC DNA]</scope>
    <source>
        <strain evidence="1 2">DSM 102200</strain>
    </source>
</reference>
<dbReference type="Proteomes" id="UP000316096">
    <property type="component" value="Unassembled WGS sequence"/>
</dbReference>
<evidence type="ECO:0000313" key="2">
    <source>
        <dbReference type="Proteomes" id="UP000316096"/>
    </source>
</evidence>
<gene>
    <name evidence="1" type="ORF">FB559_6029</name>
</gene>
<organism evidence="1 2">
    <name type="scientific">Actinoallomurus bryophytorum</name>
    <dbReference type="NCBI Taxonomy" id="1490222"/>
    <lineage>
        <taxon>Bacteria</taxon>
        <taxon>Bacillati</taxon>
        <taxon>Actinomycetota</taxon>
        <taxon>Actinomycetes</taxon>
        <taxon>Streptosporangiales</taxon>
        <taxon>Thermomonosporaceae</taxon>
        <taxon>Actinoallomurus</taxon>
    </lineage>
</organism>
<dbReference type="EMBL" id="VFOZ01000001">
    <property type="protein sequence ID" value="TQM00318.1"/>
    <property type="molecule type" value="Genomic_DNA"/>
</dbReference>
<dbReference type="RefSeq" id="WP_141959764.1">
    <property type="nucleotide sequence ID" value="NZ_VFOZ01000001.1"/>
</dbReference>
<evidence type="ECO:0000313" key="1">
    <source>
        <dbReference type="EMBL" id="TQM00318.1"/>
    </source>
</evidence>
<protein>
    <submittedName>
        <fullName evidence="1">Uncharacterized protein</fullName>
    </submittedName>
</protein>